<dbReference type="InterPro" id="IPR011006">
    <property type="entry name" value="CheY-like_superfamily"/>
</dbReference>
<organism evidence="10">
    <name type="scientific">Oscillatoriales cyanobacterium SpSt-402</name>
    <dbReference type="NCBI Taxonomy" id="2282168"/>
    <lineage>
        <taxon>Bacteria</taxon>
        <taxon>Bacillati</taxon>
        <taxon>Cyanobacteriota</taxon>
        <taxon>Cyanophyceae</taxon>
        <taxon>Oscillatoriophycideae</taxon>
        <taxon>Oscillatoriales</taxon>
    </lineage>
</organism>
<dbReference type="InterPro" id="IPR001789">
    <property type="entry name" value="Sig_transdc_resp-reg_receiver"/>
</dbReference>
<reference evidence="10" key="1">
    <citation type="journal article" date="2020" name="mSystems">
        <title>Genome- and Community-Level Interaction Insights into Carbon Utilization and Element Cycling Functions of Hydrothermarchaeota in Hydrothermal Sediment.</title>
        <authorList>
            <person name="Zhou Z."/>
            <person name="Liu Y."/>
            <person name="Xu W."/>
            <person name="Pan J."/>
            <person name="Luo Z.H."/>
            <person name="Li M."/>
        </authorList>
    </citation>
    <scope>NUCLEOTIDE SEQUENCE [LARGE SCALE GENOMIC DNA]</scope>
    <source>
        <strain evidence="10">SpSt-402</strain>
    </source>
</reference>
<dbReference type="Gene3D" id="3.40.50.2300">
    <property type="match status" value="2"/>
</dbReference>
<comment type="caution">
    <text evidence="10">The sequence shown here is derived from an EMBL/GenBank/DDBJ whole genome shotgun (WGS) entry which is preliminary data.</text>
</comment>
<keyword evidence="4" id="KW-0418">Kinase</keyword>
<dbReference type="EMBL" id="DSRD01000876">
    <property type="protein sequence ID" value="HGW95402.1"/>
    <property type="molecule type" value="Genomic_DNA"/>
</dbReference>
<dbReference type="EC" id="2.7.13.3" evidence="2"/>
<dbReference type="SUPFAM" id="SSF52172">
    <property type="entry name" value="CheY-like"/>
    <property type="match status" value="2"/>
</dbReference>
<dbReference type="SUPFAM" id="SSF55874">
    <property type="entry name" value="ATPase domain of HSP90 chaperone/DNA topoisomerase II/histidine kinase"/>
    <property type="match status" value="1"/>
</dbReference>
<dbReference type="PANTHER" id="PTHR43047:SF72">
    <property type="entry name" value="OSMOSENSING HISTIDINE PROTEIN KINASE SLN1"/>
    <property type="match status" value="1"/>
</dbReference>
<keyword evidence="6" id="KW-0597">Phosphoprotein</keyword>
<sequence length="479" mass="52656">MVQDVTHTIQPLIQKHHNTLVVNCSSDIGVMYSDLTKLRQNLFNLLSNASKFTENGTITLTVKRSQESERYKSSVMGHGVLESQGQGTPDNKHFSLSSSSPSQFLMSPTPSFITFAVSDTGIGMTPDQLTQLFQPFMQADGSTTRKYGGTGLGLAITQRFCQMMGGDITVKSTPGIGSVFTIRLPGKVCDLTQEMLPVDASSLNGPTSEVAQQTTISKPSTTILVIDDDAIVRDLMVRHLSKEGFRVETAANGQEGLHLARKLRPAAITLDVMMKMGGWSVLAELKADPELADIPVVVLTILDNQDLGFSLGAADYLTKPIDYKQLTRVLNKYRLRLSCDRSQPGHALIAEDDLATRSIFQRMLMKEGWTVAAAENGRIALECMEQQKPDLILLDLMMPEMDGFQFITELRSRPDYCSIPVVVVTAMDLTIAEQQQLNGCVEQILQKGTYSRDALLREVREVVFAHTHLSCKGGEDPHG</sequence>
<protein>
    <recommendedName>
        <fullName evidence="2">histidine kinase</fullName>
        <ecNumber evidence="2">2.7.13.3</ecNumber>
    </recommendedName>
</protein>
<dbReference type="Pfam" id="PF00072">
    <property type="entry name" value="Response_reg"/>
    <property type="match status" value="2"/>
</dbReference>
<dbReference type="PANTHER" id="PTHR43047">
    <property type="entry name" value="TWO-COMPONENT HISTIDINE PROTEIN KINASE"/>
    <property type="match status" value="1"/>
</dbReference>
<feature type="modified residue" description="4-aspartylphosphate" evidence="6">
    <location>
        <position position="271"/>
    </location>
</feature>
<gene>
    <name evidence="10" type="ORF">ENR47_14165</name>
</gene>
<evidence type="ECO:0000259" key="8">
    <source>
        <dbReference type="PROSITE" id="PS50109"/>
    </source>
</evidence>
<dbReference type="PROSITE" id="PS50110">
    <property type="entry name" value="RESPONSE_REGULATORY"/>
    <property type="match status" value="2"/>
</dbReference>
<feature type="modified residue" description="4-aspartylphosphate" evidence="6">
    <location>
        <position position="395"/>
    </location>
</feature>
<dbReference type="InterPro" id="IPR036890">
    <property type="entry name" value="HATPase_C_sf"/>
</dbReference>
<dbReference type="InterPro" id="IPR003594">
    <property type="entry name" value="HATPase_dom"/>
</dbReference>
<dbReference type="InterPro" id="IPR004358">
    <property type="entry name" value="Sig_transdc_His_kin-like_C"/>
</dbReference>
<dbReference type="PROSITE" id="PS50109">
    <property type="entry name" value="HIS_KIN"/>
    <property type="match status" value="1"/>
</dbReference>
<accession>A0A832H6P8</accession>
<dbReference type="SMART" id="SM00387">
    <property type="entry name" value="HATPase_c"/>
    <property type="match status" value="1"/>
</dbReference>
<keyword evidence="3" id="KW-0808">Transferase</keyword>
<keyword evidence="5" id="KW-0902">Two-component regulatory system</keyword>
<dbReference type="Pfam" id="PF02518">
    <property type="entry name" value="HATPase_c"/>
    <property type="match status" value="1"/>
</dbReference>
<evidence type="ECO:0000256" key="5">
    <source>
        <dbReference type="ARBA" id="ARBA00023012"/>
    </source>
</evidence>
<dbReference type="SMART" id="SM00448">
    <property type="entry name" value="REC"/>
    <property type="match status" value="2"/>
</dbReference>
<proteinExistence type="predicted"/>
<evidence type="ECO:0000256" key="2">
    <source>
        <dbReference type="ARBA" id="ARBA00012438"/>
    </source>
</evidence>
<feature type="region of interest" description="Disordered" evidence="7">
    <location>
        <begin position="82"/>
        <end position="102"/>
    </location>
</feature>
<feature type="domain" description="Response regulatory" evidence="9">
    <location>
        <begin position="346"/>
        <end position="462"/>
    </location>
</feature>
<dbReference type="InterPro" id="IPR005467">
    <property type="entry name" value="His_kinase_dom"/>
</dbReference>
<dbReference type="GO" id="GO:0000155">
    <property type="term" value="F:phosphorelay sensor kinase activity"/>
    <property type="evidence" value="ECO:0007669"/>
    <property type="project" value="TreeGrafter"/>
</dbReference>
<feature type="domain" description="Histidine kinase" evidence="8">
    <location>
        <begin position="1"/>
        <end position="188"/>
    </location>
</feature>
<dbReference type="CDD" id="cd16922">
    <property type="entry name" value="HATPase_EvgS-ArcB-TorS-like"/>
    <property type="match status" value="1"/>
</dbReference>
<dbReference type="Gene3D" id="3.30.565.10">
    <property type="entry name" value="Histidine kinase-like ATPase, C-terminal domain"/>
    <property type="match status" value="1"/>
</dbReference>
<dbReference type="GO" id="GO:0005886">
    <property type="term" value="C:plasma membrane"/>
    <property type="evidence" value="ECO:0007669"/>
    <property type="project" value="TreeGrafter"/>
</dbReference>
<comment type="catalytic activity">
    <reaction evidence="1">
        <text>ATP + protein L-histidine = ADP + protein N-phospho-L-histidine.</text>
        <dbReference type="EC" id="2.7.13.3"/>
    </reaction>
</comment>
<name>A0A832H6P8_9CYAN</name>
<evidence type="ECO:0000256" key="6">
    <source>
        <dbReference type="PROSITE-ProRule" id="PRU00169"/>
    </source>
</evidence>
<dbReference type="CDD" id="cd17574">
    <property type="entry name" value="REC_OmpR"/>
    <property type="match status" value="2"/>
</dbReference>
<evidence type="ECO:0000256" key="3">
    <source>
        <dbReference type="ARBA" id="ARBA00022679"/>
    </source>
</evidence>
<evidence type="ECO:0000259" key="9">
    <source>
        <dbReference type="PROSITE" id="PS50110"/>
    </source>
</evidence>
<evidence type="ECO:0000313" key="10">
    <source>
        <dbReference type="EMBL" id="HGW95402.1"/>
    </source>
</evidence>
<dbReference type="AlphaFoldDB" id="A0A832H6P8"/>
<dbReference type="GO" id="GO:0009927">
    <property type="term" value="F:histidine phosphotransfer kinase activity"/>
    <property type="evidence" value="ECO:0007669"/>
    <property type="project" value="TreeGrafter"/>
</dbReference>
<dbReference type="PRINTS" id="PR00344">
    <property type="entry name" value="BCTRLSENSOR"/>
</dbReference>
<evidence type="ECO:0000256" key="7">
    <source>
        <dbReference type="SAM" id="MobiDB-lite"/>
    </source>
</evidence>
<feature type="domain" description="Response regulatory" evidence="9">
    <location>
        <begin position="222"/>
        <end position="334"/>
    </location>
</feature>
<evidence type="ECO:0000256" key="4">
    <source>
        <dbReference type="ARBA" id="ARBA00022777"/>
    </source>
</evidence>
<evidence type="ECO:0000256" key="1">
    <source>
        <dbReference type="ARBA" id="ARBA00000085"/>
    </source>
</evidence>